<evidence type="ECO:0000313" key="2">
    <source>
        <dbReference type="Proteomes" id="UP000265703"/>
    </source>
</evidence>
<comment type="caution">
    <text evidence="1">The sequence shown here is derived from an EMBL/GenBank/DDBJ whole genome shotgun (WGS) entry which is preliminary data.</text>
</comment>
<dbReference type="AlphaFoldDB" id="A0A397T733"/>
<dbReference type="EMBL" id="QKYT01000133">
    <property type="protein sequence ID" value="RIA92165.1"/>
    <property type="molecule type" value="Genomic_DNA"/>
</dbReference>
<keyword evidence="2" id="KW-1185">Reference proteome</keyword>
<reference evidence="1 2" key="1">
    <citation type="submission" date="2018-06" db="EMBL/GenBank/DDBJ databases">
        <title>Comparative genomics reveals the genomic features of Rhizophagus irregularis, R. cerebriforme, R. diaphanum and Gigaspora rosea, and their symbiotic lifestyle signature.</title>
        <authorList>
            <person name="Morin E."/>
            <person name="San Clemente H."/>
            <person name="Chen E.C.H."/>
            <person name="De La Providencia I."/>
            <person name="Hainaut M."/>
            <person name="Kuo A."/>
            <person name="Kohler A."/>
            <person name="Murat C."/>
            <person name="Tang N."/>
            <person name="Roy S."/>
            <person name="Loubradou J."/>
            <person name="Henrissat B."/>
            <person name="Grigoriev I.V."/>
            <person name="Corradi N."/>
            <person name="Roux C."/>
            <person name="Martin F.M."/>
        </authorList>
    </citation>
    <scope>NUCLEOTIDE SEQUENCE [LARGE SCALE GENOMIC DNA]</scope>
    <source>
        <strain evidence="1 2">DAOM 227022</strain>
    </source>
</reference>
<proteinExistence type="predicted"/>
<protein>
    <submittedName>
        <fullName evidence="1">Uncharacterized protein</fullName>
    </submittedName>
</protein>
<dbReference type="Proteomes" id="UP000265703">
    <property type="component" value="Unassembled WGS sequence"/>
</dbReference>
<evidence type="ECO:0000313" key="1">
    <source>
        <dbReference type="EMBL" id="RIA92165.1"/>
    </source>
</evidence>
<sequence length="127" mass="14866">MRKFYFGSPLKYHSQAETEIEAVKNEERIENEVIEDWIEGENINNWTKEDLNEFKKVGKRLITEVLYWHDNAANSIRAVYNGTSRTTAWRKKKKEEELEHDAKGMRTLDTLFLSAEASTNVTLPESL</sequence>
<dbReference type="OrthoDB" id="2389367at2759"/>
<organism evidence="1 2">
    <name type="scientific">Glomus cerebriforme</name>
    <dbReference type="NCBI Taxonomy" id="658196"/>
    <lineage>
        <taxon>Eukaryota</taxon>
        <taxon>Fungi</taxon>
        <taxon>Fungi incertae sedis</taxon>
        <taxon>Mucoromycota</taxon>
        <taxon>Glomeromycotina</taxon>
        <taxon>Glomeromycetes</taxon>
        <taxon>Glomerales</taxon>
        <taxon>Glomeraceae</taxon>
        <taxon>Glomus</taxon>
    </lineage>
</organism>
<accession>A0A397T733</accession>
<gene>
    <name evidence="1" type="ORF">C1645_821059</name>
</gene>
<name>A0A397T733_9GLOM</name>